<dbReference type="OrthoDB" id="9805604at2"/>
<evidence type="ECO:0000313" key="1">
    <source>
        <dbReference type="EMBL" id="SUV28749.1"/>
    </source>
</evidence>
<dbReference type="GeneID" id="93070640"/>
<dbReference type="GO" id="GO:0008781">
    <property type="term" value="F:N-acylneuraminate cytidylyltransferase activity"/>
    <property type="evidence" value="ECO:0007669"/>
    <property type="project" value="UniProtKB-EC"/>
</dbReference>
<sequence length="240" mass="27191">MYQGKRILAIIPARGGSKGLPGKNIKKLCGKPLIGWSINHAKESKYIDDIYISTDSLEIATVAGECGVNVPELRPSEYASDTTPSSAFILYTIEKLKAEGKVFDYFILLEPTSPLRDVEDIDKSIEILVNNPDADSIVGVCKAEDVHPAFMVKMREDSFLVPYEAEMKTLRRQELPDVYFFEGTIYVSSISAFVEKKAFYHDKTLPYIVPKWKSFEIDDIIDFKIIELIMKLKLDGFFKK</sequence>
<dbReference type="Gene3D" id="3.90.550.10">
    <property type="entry name" value="Spore Coat Polysaccharide Biosynthesis Protein SpsA, Chain A"/>
    <property type="match status" value="1"/>
</dbReference>
<name>A0A380YIS4_9BACE</name>
<dbReference type="PANTHER" id="PTHR21485">
    <property type="entry name" value="HAD SUPERFAMILY MEMBERS CMAS AND KDSC"/>
    <property type="match status" value="1"/>
</dbReference>
<gene>
    <name evidence="1" type="primary">neuA</name>
    <name evidence="1" type="ORF">NCTC11155_00702</name>
</gene>
<dbReference type="SUPFAM" id="SSF53448">
    <property type="entry name" value="Nucleotide-diphospho-sugar transferases"/>
    <property type="match status" value="1"/>
</dbReference>
<protein>
    <submittedName>
        <fullName evidence="1">CMP-N-acetylneuraminic acid synthetase</fullName>
        <ecNumber evidence="1">2.7.7.43</ecNumber>
    </submittedName>
</protein>
<keyword evidence="1" id="KW-0548">Nucleotidyltransferase</keyword>
<dbReference type="EMBL" id="UFSX01000001">
    <property type="protein sequence ID" value="SUV28749.1"/>
    <property type="molecule type" value="Genomic_DNA"/>
</dbReference>
<accession>A0A380YIS4</accession>
<dbReference type="CDD" id="cd02513">
    <property type="entry name" value="CMP-NeuAc_Synthase"/>
    <property type="match status" value="1"/>
</dbReference>
<dbReference type="RefSeq" id="WP_004289857.1">
    <property type="nucleotide sequence ID" value="NZ_CABKNQ010000019.1"/>
</dbReference>
<dbReference type="PANTHER" id="PTHR21485:SF6">
    <property type="entry name" value="N-ACYLNEURAMINATE CYTIDYLYLTRANSFERASE-RELATED"/>
    <property type="match status" value="1"/>
</dbReference>
<proteinExistence type="predicted"/>
<dbReference type="EC" id="2.7.7.43" evidence="1"/>
<dbReference type="Proteomes" id="UP000254424">
    <property type="component" value="Unassembled WGS sequence"/>
</dbReference>
<dbReference type="AlphaFoldDB" id="A0A380YIS4"/>
<dbReference type="Pfam" id="PF02348">
    <property type="entry name" value="CTP_transf_3"/>
    <property type="match status" value="1"/>
</dbReference>
<dbReference type="InterPro" id="IPR050793">
    <property type="entry name" value="CMP-NeuNAc_synthase"/>
</dbReference>
<dbReference type="InterPro" id="IPR003329">
    <property type="entry name" value="Cytidylyl_trans"/>
</dbReference>
<keyword evidence="1" id="KW-0808">Transferase</keyword>
<organism evidence="1 2">
    <name type="scientific">Bacteroides eggerthii</name>
    <dbReference type="NCBI Taxonomy" id="28111"/>
    <lineage>
        <taxon>Bacteria</taxon>
        <taxon>Pseudomonadati</taxon>
        <taxon>Bacteroidota</taxon>
        <taxon>Bacteroidia</taxon>
        <taxon>Bacteroidales</taxon>
        <taxon>Bacteroidaceae</taxon>
        <taxon>Bacteroides</taxon>
    </lineage>
</organism>
<reference evidence="1 2" key="1">
    <citation type="submission" date="2018-06" db="EMBL/GenBank/DDBJ databases">
        <authorList>
            <consortium name="Pathogen Informatics"/>
            <person name="Doyle S."/>
        </authorList>
    </citation>
    <scope>NUCLEOTIDE SEQUENCE [LARGE SCALE GENOMIC DNA]</scope>
    <source>
        <strain evidence="1 2">NCTC11155</strain>
    </source>
</reference>
<dbReference type="InterPro" id="IPR029044">
    <property type="entry name" value="Nucleotide-diphossugar_trans"/>
</dbReference>
<dbReference type="STRING" id="483216.BACEGG_01562"/>
<evidence type="ECO:0000313" key="2">
    <source>
        <dbReference type="Proteomes" id="UP000254424"/>
    </source>
</evidence>